<accession>A0A098AWX2</accession>
<protein>
    <submittedName>
        <fullName evidence="2">VTC-like PolyP polymerase domain-containing protein</fullName>
    </submittedName>
</protein>
<feature type="domain" description="VTC" evidence="1">
    <location>
        <begin position="9"/>
        <end position="226"/>
    </location>
</feature>
<sequence>MSTYQSVFKRYEKKYMLNEEQYRHLLKRAAGKVKEDKFKQSRINTIYFDTPDYHLISASLEKPLYKEKLRLRSYGTPHGHDQVFVELKKKFQGVVYKRRTIMSLEEAVEYLYHRKPARNASQITQEIDWFLKFYGEIGPAMYISYERLALSGIEDPGLRITFDQDILWRQDELDLSMAPWGRSLLAPGQRLMEIKIAGAMPLWLAHILDELAIYPSSFSKYGKAYLTSSAGQILNKGGKIIA</sequence>
<dbReference type="Gene3D" id="3.20.100.30">
    <property type="entry name" value="VTC, catalytic tunnel domain"/>
    <property type="match status" value="1"/>
</dbReference>
<dbReference type="GO" id="GO:0006799">
    <property type="term" value="P:polyphosphate biosynthetic process"/>
    <property type="evidence" value="ECO:0007669"/>
    <property type="project" value="UniProtKB-ARBA"/>
</dbReference>
<organism evidence="2">
    <name type="scientific">Desulfitobacterium hafniense</name>
    <name type="common">Desulfitobacterium frappieri</name>
    <dbReference type="NCBI Taxonomy" id="49338"/>
    <lineage>
        <taxon>Bacteria</taxon>
        <taxon>Bacillati</taxon>
        <taxon>Bacillota</taxon>
        <taxon>Clostridia</taxon>
        <taxon>Eubacteriales</taxon>
        <taxon>Desulfitobacteriaceae</taxon>
        <taxon>Desulfitobacterium</taxon>
    </lineage>
</organism>
<dbReference type="RefSeq" id="WP_018307216.1">
    <property type="nucleotide sequence ID" value="NZ_JAYFNZ010000003.1"/>
</dbReference>
<proteinExistence type="predicted"/>
<dbReference type="Pfam" id="PF09359">
    <property type="entry name" value="VTC"/>
    <property type="match status" value="1"/>
</dbReference>
<evidence type="ECO:0000313" key="2">
    <source>
        <dbReference type="EMBL" id="CDX01139.1"/>
    </source>
</evidence>
<dbReference type="InterPro" id="IPR018966">
    <property type="entry name" value="VTC_domain"/>
</dbReference>
<dbReference type="InterPro" id="IPR042267">
    <property type="entry name" value="VTC_sf"/>
</dbReference>
<dbReference type="EMBL" id="LK996017">
    <property type="protein sequence ID" value="CDX01139.1"/>
    <property type="molecule type" value="Genomic_DNA"/>
</dbReference>
<evidence type="ECO:0000259" key="1">
    <source>
        <dbReference type="Pfam" id="PF09359"/>
    </source>
</evidence>
<dbReference type="AlphaFoldDB" id="A0A098AWX2"/>
<dbReference type="PATRIC" id="fig|49338.4.peg.1356"/>
<gene>
    <name evidence="2" type="ORF">DPCES_1252</name>
</gene>
<dbReference type="CDD" id="cd07750">
    <property type="entry name" value="PolyPPase_VTC_like"/>
    <property type="match status" value="1"/>
</dbReference>
<reference evidence="2" key="1">
    <citation type="submission" date="2014-07" db="EMBL/GenBank/DDBJ databases">
        <authorList>
            <person name="Hornung V.Bastian."/>
        </authorList>
    </citation>
    <scope>NUCLEOTIDE SEQUENCE</scope>
    <source>
        <strain evidence="2">PCE-S</strain>
    </source>
</reference>
<name>A0A098AWX2_DESHA</name>